<evidence type="ECO:0000313" key="6">
    <source>
        <dbReference type="EMBL" id="KAK1339283.1"/>
    </source>
</evidence>
<feature type="coiled-coil region" evidence="5">
    <location>
        <begin position="403"/>
        <end position="469"/>
    </location>
</feature>
<reference evidence="6" key="1">
    <citation type="submission" date="2023-06" db="EMBL/GenBank/DDBJ databases">
        <title>Reference genome for the Northern bat (Eptesicus nilssonii), a most northern bat species.</title>
        <authorList>
            <person name="Laine V.N."/>
            <person name="Pulliainen A.T."/>
            <person name="Lilley T.M."/>
        </authorList>
    </citation>
    <scope>NUCLEOTIDE SEQUENCE</scope>
    <source>
        <strain evidence="6">BLF_Eptnil</strain>
        <tissue evidence="6">Kidney</tissue>
    </source>
</reference>
<dbReference type="Gene3D" id="1.20.58.60">
    <property type="match status" value="3"/>
</dbReference>
<dbReference type="FunFam" id="1.20.58.60:FF:000180">
    <property type="entry name" value="Spectrin repeat containing nuclear envelope protein 2"/>
    <property type="match status" value="1"/>
</dbReference>
<evidence type="ECO:0000256" key="2">
    <source>
        <dbReference type="ARBA" id="ARBA00022553"/>
    </source>
</evidence>
<dbReference type="PANTHER" id="PTHR14514">
    <property type="entry name" value="PKA ANCHORING PROTEIN"/>
    <property type="match status" value="1"/>
</dbReference>
<evidence type="ECO:0000313" key="7">
    <source>
        <dbReference type="Proteomes" id="UP001177744"/>
    </source>
</evidence>
<sequence>MLASKGGGDVWGSPFLLQELQRDVQKTKEALVHNSTLLDRLPLPAESDTHVLLSGQRHSLQRASSLEKMLLVKANEFEFVLSQFKDFGDRLESLKGLITHEEENLDKLYQQEKEENPDSFLNHVLALAAHSPDAEHLNEVSLRLPLSDVAAKTLKNMNRQWIRATATALERCRSEQPSSSAPFQFWSNEQLELSDWVRLLEKIEETLKMSMADSLPALLEQQKAYEMLEAEVSINQTVADCYVTQSLQLLDTTEIEERPALVPEFAELKARWQRASQGVRQRRRAVAALVRQRRRFSSPEGDLLRFLAATGQLLSAVRSQDCHSLVQTRSLIHELKNKEIHFERWQTTYELTLEAGEKLLSTTNLESKESVNKRISQLQDSWKDTKTQVGEMIKHFQSIVETWDQCEKKIKELKSRLHVLKAQSQDPLPEPHEDLQKEKELIKELEKSLANWTQNLKELQTMKTDLTQHILVEDVMVLQEQIELLHRQWEDLCLRVAVRKQEIEDRLNSWVVFNEKNKELCAWLVQMENRVLQTADVSIEEMIEKLQKDCMEEINLFSKNKLQLKQMGDQLIKASNQTRARDR</sequence>
<dbReference type="SUPFAM" id="SSF46966">
    <property type="entry name" value="Spectrin repeat"/>
    <property type="match status" value="3"/>
</dbReference>
<evidence type="ECO:0000256" key="1">
    <source>
        <dbReference type="ARBA" id="ARBA00004308"/>
    </source>
</evidence>
<evidence type="ECO:0000256" key="5">
    <source>
        <dbReference type="SAM" id="Coils"/>
    </source>
</evidence>
<proteinExistence type="predicted"/>
<comment type="caution">
    <text evidence="6">The sequence shown here is derived from an EMBL/GenBank/DDBJ whole genome shotgun (WGS) entry which is preliminary data.</text>
</comment>
<gene>
    <name evidence="6" type="ORF">QTO34_019964</name>
</gene>
<keyword evidence="5" id="KW-0175">Coiled coil</keyword>
<dbReference type="Proteomes" id="UP001177744">
    <property type="component" value="Unassembled WGS sequence"/>
</dbReference>
<accession>A0AA40LPJ0</accession>
<evidence type="ECO:0000256" key="3">
    <source>
        <dbReference type="ARBA" id="ARBA00022737"/>
    </source>
</evidence>
<keyword evidence="7" id="KW-1185">Reference proteome</keyword>
<keyword evidence="4" id="KW-0472">Membrane</keyword>
<dbReference type="FunFam" id="1.20.58.60:FF:000173">
    <property type="entry name" value="Spectrin repeat containing nuclear envelope protein 2"/>
    <property type="match status" value="1"/>
</dbReference>
<name>A0AA40LPJ0_CNENI</name>
<keyword evidence="3" id="KW-0677">Repeat</keyword>
<organism evidence="6 7">
    <name type="scientific">Cnephaeus nilssonii</name>
    <name type="common">Northern bat</name>
    <name type="synonym">Eptesicus nilssonii</name>
    <dbReference type="NCBI Taxonomy" id="3371016"/>
    <lineage>
        <taxon>Eukaryota</taxon>
        <taxon>Metazoa</taxon>
        <taxon>Chordata</taxon>
        <taxon>Craniata</taxon>
        <taxon>Vertebrata</taxon>
        <taxon>Euteleostomi</taxon>
        <taxon>Mammalia</taxon>
        <taxon>Eutheria</taxon>
        <taxon>Laurasiatheria</taxon>
        <taxon>Chiroptera</taxon>
        <taxon>Yangochiroptera</taxon>
        <taxon>Vespertilionidae</taxon>
        <taxon>Cnephaeus</taxon>
    </lineage>
</organism>
<dbReference type="AlphaFoldDB" id="A0AA40LPJ0"/>
<evidence type="ECO:0000256" key="4">
    <source>
        <dbReference type="ARBA" id="ARBA00023136"/>
    </source>
</evidence>
<protein>
    <submittedName>
        <fullName evidence="6">Uncharacterized protein</fullName>
    </submittedName>
</protein>
<dbReference type="EMBL" id="JAULJE010000009">
    <property type="protein sequence ID" value="KAK1339283.1"/>
    <property type="molecule type" value="Genomic_DNA"/>
</dbReference>
<keyword evidence="2" id="KW-0597">Phosphoprotein</keyword>
<comment type="subcellular location">
    <subcellularLocation>
        <location evidence="1">Endomembrane system</location>
    </subcellularLocation>
</comment>
<dbReference type="PANTHER" id="PTHR14514:SF4">
    <property type="entry name" value="NESPRIN-2"/>
    <property type="match status" value="1"/>
</dbReference>